<name>A0ABX2E079_9BACL</name>
<dbReference type="SUPFAM" id="SSF51735">
    <property type="entry name" value="NAD(P)-binding Rossmann-fold domains"/>
    <property type="match status" value="1"/>
</dbReference>
<gene>
    <name evidence="2" type="ORF">HQN87_28620</name>
</gene>
<dbReference type="RefSeq" id="WP_173140235.1">
    <property type="nucleotide sequence ID" value="NZ_JABMKX010000023.1"/>
</dbReference>
<keyword evidence="3" id="KW-1185">Reference proteome</keyword>
<dbReference type="EMBL" id="JABMKX010000023">
    <property type="protein sequence ID" value="NQX49289.1"/>
    <property type="molecule type" value="Genomic_DNA"/>
</dbReference>
<feature type="domain" description="NAD-dependent epimerase/dehydratase" evidence="1">
    <location>
        <begin position="9"/>
        <end position="224"/>
    </location>
</feature>
<evidence type="ECO:0000259" key="1">
    <source>
        <dbReference type="Pfam" id="PF01370"/>
    </source>
</evidence>
<proteinExistence type="predicted"/>
<dbReference type="Pfam" id="PF01370">
    <property type="entry name" value="Epimerase"/>
    <property type="match status" value="1"/>
</dbReference>
<dbReference type="InterPro" id="IPR001509">
    <property type="entry name" value="Epimerase_deHydtase"/>
</dbReference>
<dbReference type="PANTHER" id="PTHR43245">
    <property type="entry name" value="BIFUNCTIONAL POLYMYXIN RESISTANCE PROTEIN ARNA"/>
    <property type="match status" value="1"/>
</dbReference>
<evidence type="ECO:0000313" key="3">
    <source>
        <dbReference type="Proteomes" id="UP000711047"/>
    </source>
</evidence>
<protein>
    <submittedName>
        <fullName evidence="2">NAD(P)-dependent oxidoreductase</fullName>
    </submittedName>
</protein>
<evidence type="ECO:0000313" key="2">
    <source>
        <dbReference type="EMBL" id="NQX49289.1"/>
    </source>
</evidence>
<reference evidence="2 3" key="1">
    <citation type="submission" date="2020-05" db="EMBL/GenBank/DDBJ databases">
        <title>Paenibacillus glebae, sp. nov., Paenibacillus humi sp. nov., Paenibacillus pedi sp. nov., Paenibacillus terrestris sp. nov. and Paenibacillus terricola sp. nov., isolated from a forest top soil sample.</title>
        <authorList>
            <person name="Qi S."/>
            <person name="Carlier A."/>
            <person name="Cnockaert M."/>
            <person name="Vandamme P."/>
        </authorList>
    </citation>
    <scope>NUCLEOTIDE SEQUENCE [LARGE SCALE GENOMIC DNA]</scope>
    <source>
        <strain evidence="2 3">LMG 29502</strain>
    </source>
</reference>
<dbReference type="PANTHER" id="PTHR43245:SF13">
    <property type="entry name" value="UDP-D-APIOSE_UDP-D-XYLOSE SYNTHASE 2"/>
    <property type="match status" value="1"/>
</dbReference>
<organism evidence="2 3">
    <name type="scientific">Paenibacillus tritici</name>
    <dbReference type="NCBI Taxonomy" id="1873425"/>
    <lineage>
        <taxon>Bacteria</taxon>
        <taxon>Bacillati</taxon>
        <taxon>Bacillota</taxon>
        <taxon>Bacilli</taxon>
        <taxon>Bacillales</taxon>
        <taxon>Paenibacillaceae</taxon>
        <taxon>Paenibacillus</taxon>
    </lineage>
</organism>
<accession>A0ABX2E079</accession>
<dbReference type="InterPro" id="IPR050177">
    <property type="entry name" value="Lipid_A_modif_metabolic_enz"/>
</dbReference>
<dbReference type="InterPro" id="IPR036291">
    <property type="entry name" value="NAD(P)-bd_dom_sf"/>
</dbReference>
<dbReference type="Proteomes" id="UP000711047">
    <property type="component" value="Unassembled WGS sequence"/>
</dbReference>
<comment type="caution">
    <text evidence="2">The sequence shown here is derived from an EMBL/GenBank/DDBJ whole genome shotgun (WGS) entry which is preliminary data.</text>
</comment>
<sequence>MNTTHYDRIFITGYSSFIGSHVFSLLRDSGMDGQVILLGRKPQVRTSASWQYLDLTEPQPAGLPYSGRNLLIHYAAQLPGSTSVDYKKLFNSEADFLERCRIMQITDVVYASTGGVYGYSGSRRESDIPHPEDPYSAYKFAIEENIACLWPRSHLILRYFFPFGGGQRIPRLIPGLIHKLMGDETIRIAGERHGLVLNPVYIADAAEASVWLIRNNLHGIYNIAGRHSLTLLELVQQLSSGLNRTLKLEYSDEQDREMTGSVDKLLSMHSGLLSTPWNEAIRRTVIYHVDPSASLSEGAVRDEAMEK</sequence>
<dbReference type="Gene3D" id="3.40.50.720">
    <property type="entry name" value="NAD(P)-binding Rossmann-like Domain"/>
    <property type="match status" value="1"/>
</dbReference>